<feature type="transmembrane region" description="Helical" evidence="19">
    <location>
        <begin position="149"/>
        <end position="168"/>
    </location>
</feature>
<evidence type="ECO:0000256" key="16">
    <source>
        <dbReference type="ARBA" id="ARBA00023209"/>
    </source>
</evidence>
<comment type="catalytic activity">
    <reaction evidence="1 18">
        <text>a 1,2-diacyl-sn-glycero-3-phosphate + CTP + H(+) = a CDP-1,2-diacyl-sn-glycerol + diphosphate</text>
        <dbReference type="Rhea" id="RHEA:16229"/>
        <dbReference type="ChEBI" id="CHEBI:15378"/>
        <dbReference type="ChEBI" id="CHEBI:33019"/>
        <dbReference type="ChEBI" id="CHEBI:37563"/>
        <dbReference type="ChEBI" id="CHEBI:58332"/>
        <dbReference type="ChEBI" id="CHEBI:58608"/>
        <dbReference type="EC" id="2.7.7.41"/>
    </reaction>
</comment>
<feature type="transmembrane region" description="Helical" evidence="19">
    <location>
        <begin position="120"/>
        <end position="137"/>
    </location>
</feature>
<keyword evidence="15 19" id="KW-0472">Membrane</keyword>
<evidence type="ECO:0000256" key="14">
    <source>
        <dbReference type="ARBA" id="ARBA00023098"/>
    </source>
</evidence>
<evidence type="ECO:0000313" key="20">
    <source>
        <dbReference type="EMBL" id="GHD08981.1"/>
    </source>
</evidence>
<organism evidence="20 21">
    <name type="scientific">Tianweitania populi</name>
    <dbReference type="NCBI Taxonomy" id="1607949"/>
    <lineage>
        <taxon>Bacteria</taxon>
        <taxon>Pseudomonadati</taxon>
        <taxon>Pseudomonadota</taxon>
        <taxon>Alphaproteobacteria</taxon>
        <taxon>Hyphomicrobiales</taxon>
        <taxon>Phyllobacteriaceae</taxon>
        <taxon>Tianweitania</taxon>
    </lineage>
</organism>
<dbReference type="RefSeq" id="WP_244641328.1">
    <property type="nucleotide sequence ID" value="NZ_BMZQ01000001.1"/>
</dbReference>
<feature type="transmembrane region" description="Helical" evidence="19">
    <location>
        <begin position="44"/>
        <end position="62"/>
    </location>
</feature>
<evidence type="ECO:0000256" key="9">
    <source>
        <dbReference type="ARBA" id="ARBA00022516"/>
    </source>
</evidence>
<accession>A0A8J3GJE6</accession>
<evidence type="ECO:0000256" key="12">
    <source>
        <dbReference type="ARBA" id="ARBA00022695"/>
    </source>
</evidence>
<dbReference type="GO" id="GO:0004605">
    <property type="term" value="F:phosphatidate cytidylyltransferase activity"/>
    <property type="evidence" value="ECO:0007669"/>
    <property type="project" value="UniProtKB-EC"/>
</dbReference>
<sequence>MMRNQREAGLDFRRPRRLNNLGLRIVSGVILGSIVLAITYYGGIVYHLMIAFFACALLYEWLEMAGARVQQRSRMIMWLLLAIALIPLILNMKAAIVVPVALVAMLVGLLYEARLSGRAGIWVSGGLVYALLAAVSIDQVREGGTAGLAAMVFLFTVVWTTDSLAYVFGRLIGGRKLAPSISPGKTWSGALGGALAAVIVGAGVGRLMGIEAGFLLAVAALVLSIVSQIGDLLESAIKRRFGVKDSGRLIPGHGGVMDRVDGLVAAALALYLIGLLTGGLHEPSRGLFFVM</sequence>
<dbReference type="EMBL" id="BMZQ01000001">
    <property type="protein sequence ID" value="GHD08981.1"/>
    <property type="molecule type" value="Genomic_DNA"/>
</dbReference>
<dbReference type="AlphaFoldDB" id="A0A8J3GJE6"/>
<dbReference type="Proteomes" id="UP000630142">
    <property type="component" value="Unassembled WGS sequence"/>
</dbReference>
<evidence type="ECO:0000256" key="19">
    <source>
        <dbReference type="SAM" id="Phobius"/>
    </source>
</evidence>
<evidence type="ECO:0000256" key="18">
    <source>
        <dbReference type="RuleBase" id="RU003938"/>
    </source>
</evidence>
<keyword evidence="13 19" id="KW-1133">Transmembrane helix</keyword>
<feature type="transmembrane region" description="Helical" evidence="19">
    <location>
        <begin position="21"/>
        <end position="38"/>
    </location>
</feature>
<comment type="subcellular location">
    <subcellularLocation>
        <location evidence="2">Cell membrane</location>
        <topology evidence="2">Multi-pass membrane protein</topology>
    </subcellularLocation>
</comment>
<evidence type="ECO:0000256" key="1">
    <source>
        <dbReference type="ARBA" id="ARBA00001698"/>
    </source>
</evidence>
<dbReference type="GO" id="GO:0005886">
    <property type="term" value="C:plasma membrane"/>
    <property type="evidence" value="ECO:0007669"/>
    <property type="project" value="UniProtKB-SubCell"/>
</dbReference>
<comment type="pathway">
    <text evidence="4">Lipid metabolism.</text>
</comment>
<gene>
    <name evidence="20" type="ORF">GCM10016234_09230</name>
</gene>
<keyword evidence="16" id="KW-0594">Phospholipid biosynthesis</keyword>
<keyword evidence="17" id="KW-1208">Phospholipid metabolism</keyword>
<evidence type="ECO:0000256" key="13">
    <source>
        <dbReference type="ARBA" id="ARBA00022989"/>
    </source>
</evidence>
<evidence type="ECO:0000256" key="10">
    <source>
        <dbReference type="ARBA" id="ARBA00022679"/>
    </source>
</evidence>
<keyword evidence="11 18" id="KW-0812">Transmembrane</keyword>
<reference evidence="20" key="1">
    <citation type="journal article" date="2014" name="Int. J. Syst. Evol. Microbiol.">
        <title>Complete genome sequence of Corynebacterium casei LMG S-19264T (=DSM 44701T), isolated from a smear-ripened cheese.</title>
        <authorList>
            <consortium name="US DOE Joint Genome Institute (JGI-PGF)"/>
            <person name="Walter F."/>
            <person name="Albersmeier A."/>
            <person name="Kalinowski J."/>
            <person name="Ruckert C."/>
        </authorList>
    </citation>
    <scope>NUCLEOTIDE SEQUENCE</scope>
    <source>
        <strain evidence="20">KCTC 42249</strain>
    </source>
</reference>
<evidence type="ECO:0000313" key="21">
    <source>
        <dbReference type="Proteomes" id="UP000630142"/>
    </source>
</evidence>
<keyword evidence="21" id="KW-1185">Reference proteome</keyword>
<keyword evidence="8" id="KW-1003">Cell membrane</keyword>
<keyword evidence="14" id="KW-0443">Lipid metabolism</keyword>
<proteinExistence type="inferred from homology"/>
<reference evidence="20" key="2">
    <citation type="submission" date="2020-09" db="EMBL/GenBank/DDBJ databases">
        <authorList>
            <person name="Sun Q."/>
            <person name="Kim S."/>
        </authorList>
    </citation>
    <scope>NUCLEOTIDE SEQUENCE</scope>
    <source>
        <strain evidence="20">KCTC 42249</strain>
    </source>
</reference>
<keyword evidence="12 18" id="KW-0548">Nucleotidyltransferase</keyword>
<feature type="transmembrane region" description="Helical" evidence="19">
    <location>
        <begin position="263"/>
        <end position="281"/>
    </location>
</feature>
<dbReference type="Pfam" id="PF01148">
    <property type="entry name" value="CTP_transf_1"/>
    <property type="match status" value="1"/>
</dbReference>
<dbReference type="GO" id="GO:0016024">
    <property type="term" value="P:CDP-diacylglycerol biosynthetic process"/>
    <property type="evidence" value="ECO:0007669"/>
    <property type="project" value="UniProtKB-UniPathway"/>
</dbReference>
<feature type="transmembrane region" description="Helical" evidence="19">
    <location>
        <begin position="74"/>
        <end position="90"/>
    </location>
</feature>
<evidence type="ECO:0000256" key="4">
    <source>
        <dbReference type="ARBA" id="ARBA00005189"/>
    </source>
</evidence>
<feature type="transmembrane region" description="Helical" evidence="19">
    <location>
        <begin position="214"/>
        <end position="233"/>
    </location>
</feature>
<comment type="similarity">
    <text evidence="5 18">Belongs to the CDS family.</text>
</comment>
<evidence type="ECO:0000256" key="7">
    <source>
        <dbReference type="ARBA" id="ARBA00019373"/>
    </source>
</evidence>
<evidence type="ECO:0000256" key="15">
    <source>
        <dbReference type="ARBA" id="ARBA00023136"/>
    </source>
</evidence>
<evidence type="ECO:0000256" key="17">
    <source>
        <dbReference type="ARBA" id="ARBA00023264"/>
    </source>
</evidence>
<evidence type="ECO:0000256" key="8">
    <source>
        <dbReference type="ARBA" id="ARBA00022475"/>
    </source>
</evidence>
<evidence type="ECO:0000256" key="5">
    <source>
        <dbReference type="ARBA" id="ARBA00010185"/>
    </source>
</evidence>
<protein>
    <recommendedName>
        <fullName evidence="7 18">Phosphatidate cytidylyltransferase</fullName>
        <ecNumber evidence="6 18">2.7.7.41</ecNumber>
    </recommendedName>
</protein>
<evidence type="ECO:0000256" key="6">
    <source>
        <dbReference type="ARBA" id="ARBA00012487"/>
    </source>
</evidence>
<evidence type="ECO:0000256" key="2">
    <source>
        <dbReference type="ARBA" id="ARBA00004651"/>
    </source>
</evidence>
<dbReference type="PROSITE" id="PS01315">
    <property type="entry name" value="CDS"/>
    <property type="match status" value="1"/>
</dbReference>
<feature type="transmembrane region" description="Helical" evidence="19">
    <location>
        <begin position="189"/>
        <end position="208"/>
    </location>
</feature>
<dbReference type="EC" id="2.7.7.41" evidence="6 18"/>
<dbReference type="InterPro" id="IPR000374">
    <property type="entry name" value="PC_trans"/>
</dbReference>
<comment type="caution">
    <text evidence="20">The sequence shown here is derived from an EMBL/GenBank/DDBJ whole genome shotgun (WGS) entry which is preliminary data.</text>
</comment>
<comment type="pathway">
    <text evidence="3 18">Phospholipid metabolism; CDP-diacylglycerol biosynthesis; CDP-diacylglycerol from sn-glycerol 3-phosphate: step 3/3.</text>
</comment>
<keyword evidence="9" id="KW-0444">Lipid biosynthesis</keyword>
<dbReference type="UniPathway" id="UPA00557">
    <property type="reaction ID" value="UER00614"/>
</dbReference>
<dbReference type="PANTHER" id="PTHR46382:SF1">
    <property type="entry name" value="PHOSPHATIDATE CYTIDYLYLTRANSFERASE"/>
    <property type="match status" value="1"/>
</dbReference>
<name>A0A8J3GJE6_9HYPH</name>
<keyword evidence="10 18" id="KW-0808">Transferase</keyword>
<feature type="transmembrane region" description="Helical" evidence="19">
    <location>
        <begin position="96"/>
        <end position="113"/>
    </location>
</feature>
<dbReference type="PANTHER" id="PTHR46382">
    <property type="entry name" value="PHOSPHATIDATE CYTIDYLYLTRANSFERASE"/>
    <property type="match status" value="1"/>
</dbReference>
<evidence type="ECO:0000256" key="3">
    <source>
        <dbReference type="ARBA" id="ARBA00005119"/>
    </source>
</evidence>
<evidence type="ECO:0000256" key="11">
    <source>
        <dbReference type="ARBA" id="ARBA00022692"/>
    </source>
</evidence>